<proteinExistence type="predicted"/>
<reference evidence="2 3" key="1">
    <citation type="submission" date="2016-10" db="EMBL/GenBank/DDBJ databases">
        <authorList>
            <person name="Varghese N."/>
            <person name="Submissions S."/>
        </authorList>
    </citation>
    <scope>NUCLEOTIDE SEQUENCE [LARGE SCALE GENOMIC DNA]</scope>
    <source>
        <strain evidence="2 3">TC-13</strain>
    </source>
</reference>
<dbReference type="InterPro" id="IPR009057">
    <property type="entry name" value="Homeodomain-like_sf"/>
</dbReference>
<dbReference type="Pfam" id="PF13022">
    <property type="entry name" value="HTH_Tnp_1_2"/>
    <property type="match status" value="1"/>
</dbReference>
<dbReference type="Gene3D" id="1.10.10.60">
    <property type="entry name" value="Homeodomain-like"/>
    <property type="match status" value="1"/>
</dbReference>
<organism evidence="2 3">
    <name type="scientific">Lysinibacillus fusiformis</name>
    <dbReference type="NCBI Taxonomy" id="28031"/>
    <lineage>
        <taxon>Bacteria</taxon>
        <taxon>Bacillati</taxon>
        <taxon>Bacillota</taxon>
        <taxon>Bacilli</taxon>
        <taxon>Bacillales</taxon>
        <taxon>Bacillaceae</taxon>
        <taxon>Lysinibacillus</taxon>
    </lineage>
</organism>
<evidence type="ECO:0000259" key="1">
    <source>
        <dbReference type="Pfam" id="PF13022"/>
    </source>
</evidence>
<dbReference type="RefSeq" id="WP_089984477.1">
    <property type="nucleotide sequence ID" value="NZ_FMVP01000002.1"/>
</dbReference>
<evidence type="ECO:0000313" key="3">
    <source>
        <dbReference type="Proteomes" id="UP000199410"/>
    </source>
</evidence>
<comment type="caution">
    <text evidence="2">The sequence shown here is derived from an EMBL/GenBank/DDBJ whole genome shotgun (WGS) entry which is preliminary data.</text>
</comment>
<dbReference type="Proteomes" id="UP000199410">
    <property type="component" value="Unassembled WGS sequence"/>
</dbReference>
<accession>A0A1H9B1M5</accession>
<protein>
    <submittedName>
        <fullName evidence="2">Helix-turn-helix of insertion element transposase</fullName>
    </submittedName>
</protein>
<evidence type="ECO:0000313" key="2">
    <source>
        <dbReference type="EMBL" id="SEP82128.1"/>
    </source>
</evidence>
<feature type="domain" description="Homeodomain phBC6A51-type" evidence="1">
    <location>
        <begin position="1"/>
        <end position="117"/>
    </location>
</feature>
<dbReference type="EMBL" id="FOEL01000002">
    <property type="protein sequence ID" value="SEP82128.1"/>
    <property type="molecule type" value="Genomic_DNA"/>
</dbReference>
<dbReference type="AlphaFoldDB" id="A0A1H9B1M5"/>
<dbReference type="SUPFAM" id="SSF46689">
    <property type="entry name" value="Homeodomain-like"/>
    <property type="match status" value="1"/>
</dbReference>
<gene>
    <name evidence="2" type="ORF">SAMN02787113_00651</name>
</gene>
<name>A0A1H9B1M5_9BACI</name>
<dbReference type="InterPro" id="IPR024978">
    <property type="entry name" value="Homeodomain_phBC6A51-type"/>
</dbReference>
<sequence>MARKLDDILKELTMDQAKAAELMYENDLLPIGKRKSFTDIAKEVGVSDRSLRKWRQLPAMLEYKSAVTATYLTDSRTRIMQALVRECEAGNASMMKLYMQTEGMLIDRAELDVKTHAVDEAAVAAQLARIKQGLNR</sequence>